<organism evidence="9 10">
    <name type="scientific">Cucurbita argyrosperma subsp. sororia</name>
    <dbReference type="NCBI Taxonomy" id="37648"/>
    <lineage>
        <taxon>Eukaryota</taxon>
        <taxon>Viridiplantae</taxon>
        <taxon>Streptophyta</taxon>
        <taxon>Embryophyta</taxon>
        <taxon>Tracheophyta</taxon>
        <taxon>Spermatophyta</taxon>
        <taxon>Magnoliopsida</taxon>
        <taxon>eudicotyledons</taxon>
        <taxon>Gunneridae</taxon>
        <taxon>Pentapetalae</taxon>
        <taxon>rosids</taxon>
        <taxon>fabids</taxon>
        <taxon>Cucurbitales</taxon>
        <taxon>Cucurbitaceae</taxon>
        <taxon>Cucurbiteae</taxon>
        <taxon>Cucurbita</taxon>
    </lineage>
</organism>
<proteinExistence type="inferred from homology"/>
<comment type="caution">
    <text evidence="9">The sequence shown here is derived from an EMBL/GenBank/DDBJ whole genome shotgun (WGS) entry which is preliminary data.</text>
</comment>
<dbReference type="AlphaFoldDB" id="A0AAV6LZT2"/>
<evidence type="ECO:0000256" key="6">
    <source>
        <dbReference type="ARBA" id="ARBA00023136"/>
    </source>
</evidence>
<evidence type="ECO:0000256" key="7">
    <source>
        <dbReference type="ARBA" id="ARBA00023315"/>
    </source>
</evidence>
<evidence type="ECO:0000256" key="5">
    <source>
        <dbReference type="ARBA" id="ARBA00022989"/>
    </source>
</evidence>
<dbReference type="GO" id="GO:0016020">
    <property type="term" value="C:membrane"/>
    <property type="evidence" value="ECO:0007669"/>
    <property type="project" value="UniProtKB-SubCell"/>
</dbReference>
<keyword evidence="4" id="KW-0812">Transmembrane</keyword>
<comment type="subcellular location">
    <subcellularLocation>
        <location evidence="1">Membrane</location>
    </subcellularLocation>
</comment>
<comment type="similarity">
    <text evidence="2">Belongs to the GPAT/DAPAT family.</text>
</comment>
<keyword evidence="3" id="KW-0808">Transferase</keyword>
<dbReference type="PANTHER" id="PTHR15486">
    <property type="entry name" value="ANCIENT UBIQUITOUS PROTEIN"/>
    <property type="match status" value="1"/>
</dbReference>
<dbReference type="InterPro" id="IPR056462">
    <property type="entry name" value="HAD_RAM2/GPAT1-8"/>
</dbReference>
<protein>
    <submittedName>
        <fullName evidence="9">Glycerol-3-phosphate acyltransferase 1</fullName>
    </submittedName>
</protein>
<evidence type="ECO:0000313" key="10">
    <source>
        <dbReference type="Proteomes" id="UP000685013"/>
    </source>
</evidence>
<dbReference type="GO" id="GO:0016791">
    <property type="term" value="F:phosphatase activity"/>
    <property type="evidence" value="ECO:0007669"/>
    <property type="project" value="TreeGrafter"/>
</dbReference>
<gene>
    <name evidence="9" type="primary">GPAT1</name>
    <name evidence="9" type="ORF">SDJN03_29175</name>
</gene>
<evidence type="ECO:0000256" key="2">
    <source>
        <dbReference type="ARBA" id="ARBA00007937"/>
    </source>
</evidence>
<keyword evidence="5" id="KW-1133">Transmembrane helix</keyword>
<evidence type="ECO:0000313" key="9">
    <source>
        <dbReference type="EMBL" id="KAG6572447.1"/>
    </source>
</evidence>
<keyword evidence="7 9" id="KW-0012">Acyltransferase</keyword>
<evidence type="ECO:0000259" key="8">
    <source>
        <dbReference type="Pfam" id="PF23270"/>
    </source>
</evidence>
<dbReference type="GO" id="GO:0010143">
    <property type="term" value="P:cutin biosynthetic process"/>
    <property type="evidence" value="ECO:0007669"/>
    <property type="project" value="TreeGrafter"/>
</dbReference>
<evidence type="ECO:0000256" key="3">
    <source>
        <dbReference type="ARBA" id="ARBA00022679"/>
    </source>
</evidence>
<reference evidence="9 10" key="1">
    <citation type="journal article" date="2021" name="Hortic Res">
        <title>The domestication of Cucurbita argyrosperma as revealed by the genome of its wild relative.</title>
        <authorList>
            <person name="Barrera-Redondo J."/>
            <person name="Sanchez-de la Vega G."/>
            <person name="Aguirre-Liguori J.A."/>
            <person name="Castellanos-Morales G."/>
            <person name="Gutierrez-Guerrero Y.T."/>
            <person name="Aguirre-Dugua X."/>
            <person name="Aguirre-Planter E."/>
            <person name="Tenaillon M.I."/>
            <person name="Lira-Saade R."/>
            <person name="Eguiarte L.E."/>
        </authorList>
    </citation>
    <scope>NUCLEOTIDE SEQUENCE [LARGE SCALE GENOMIC DNA]</scope>
    <source>
        <strain evidence="9">JBR-2021</strain>
    </source>
</reference>
<feature type="non-terminal residue" evidence="9">
    <location>
        <position position="1"/>
    </location>
</feature>
<evidence type="ECO:0000256" key="4">
    <source>
        <dbReference type="ARBA" id="ARBA00022692"/>
    </source>
</evidence>
<evidence type="ECO:0000256" key="1">
    <source>
        <dbReference type="ARBA" id="ARBA00004370"/>
    </source>
</evidence>
<dbReference type="EMBL" id="JAGKQH010000019">
    <property type="protein sequence ID" value="KAG6572447.1"/>
    <property type="molecule type" value="Genomic_DNA"/>
</dbReference>
<name>A0AAV6LZT2_9ROSI</name>
<feature type="domain" description="Glycerol-3-phosphate acyltransferase RAM2/GPAT1-8 HAD-like" evidence="8">
    <location>
        <begin position="68"/>
        <end position="249"/>
    </location>
</feature>
<keyword evidence="6" id="KW-0472">Membrane</keyword>
<dbReference type="Pfam" id="PF23270">
    <property type="entry name" value="HAD_RAM2_N"/>
    <property type="match status" value="1"/>
</dbReference>
<accession>A0AAV6LZT2</accession>
<dbReference type="PANTHER" id="PTHR15486:SF0">
    <property type="entry name" value="GLYCEROL-3-PHOSPHATE ACYLTRANSFERASE 1"/>
    <property type="match status" value="1"/>
</dbReference>
<dbReference type="Proteomes" id="UP000685013">
    <property type="component" value="Chromosome 19"/>
</dbReference>
<dbReference type="GO" id="GO:0090447">
    <property type="term" value="F:glycerol-3-phosphate 2-O-acyltransferase activity"/>
    <property type="evidence" value="ECO:0007669"/>
    <property type="project" value="TreeGrafter"/>
</dbReference>
<sequence>MAVFPRFVVKLIDCVIYQLLANSCYKAAKKVRQYGFLITNPSLKTRNQQPSFYPHVSKCSLENRASQTLVCDLNGALLSSSKNYSFFPYFMLVAFEGGSLFRAIILLLSWPILCLLDWDAKFKAMIFISFCGLPTKNMASVSSTVLPKFFLDNLNLHAFEVFQATGSRIVFTSVPRVMVEGFLRNYLNVNDVIGTELQTFGRYYTGLVSENGLLVKHKALIEYFGDKKPDIGIGSPKLHDHLFISLCKVQ</sequence>
<keyword evidence="10" id="KW-1185">Reference proteome</keyword>